<proteinExistence type="predicted"/>
<feature type="transmembrane region" description="Helical" evidence="1">
    <location>
        <begin position="62"/>
        <end position="87"/>
    </location>
</feature>
<evidence type="ECO:0000256" key="1">
    <source>
        <dbReference type="SAM" id="Phobius"/>
    </source>
</evidence>
<keyword evidence="1" id="KW-1133">Transmembrane helix</keyword>
<organism evidence="2">
    <name type="scientific">Gongylonema pulchrum</name>
    <dbReference type="NCBI Taxonomy" id="637853"/>
    <lineage>
        <taxon>Eukaryota</taxon>
        <taxon>Metazoa</taxon>
        <taxon>Ecdysozoa</taxon>
        <taxon>Nematoda</taxon>
        <taxon>Chromadorea</taxon>
        <taxon>Rhabditida</taxon>
        <taxon>Spirurina</taxon>
        <taxon>Spiruromorpha</taxon>
        <taxon>Spiruroidea</taxon>
        <taxon>Gongylonematidae</taxon>
        <taxon>Gongylonema</taxon>
    </lineage>
</organism>
<protein>
    <submittedName>
        <fullName evidence="2">PhoLip_ATPase_N domain-containing protein</fullName>
    </submittedName>
</protein>
<keyword evidence="1" id="KW-0472">Membrane</keyword>
<name>A0A183DFI5_9BILA</name>
<dbReference type="AlphaFoldDB" id="A0A183DFI5"/>
<evidence type="ECO:0000313" key="2">
    <source>
        <dbReference type="WBParaSite" id="GPUH_0000748501-mRNA-1"/>
    </source>
</evidence>
<reference evidence="2" key="1">
    <citation type="submission" date="2016-06" db="UniProtKB">
        <authorList>
            <consortium name="WormBaseParasite"/>
        </authorList>
    </citation>
    <scope>IDENTIFICATION</scope>
</reference>
<sequence length="96" mass="11589">LTVKNCRKSYVSCHKAMWKILNVRVKGSVNWKSKKIWRRKANDKYHFWRYFYIKSTYVNFHIIQMVLFVSSFVFVLPVGVVPLLSIIQLEMRFRGD</sequence>
<keyword evidence="1" id="KW-0812">Transmembrane</keyword>
<dbReference type="WBParaSite" id="GPUH_0000748501-mRNA-1">
    <property type="protein sequence ID" value="GPUH_0000748501-mRNA-1"/>
    <property type="gene ID" value="GPUH_0000748501"/>
</dbReference>
<accession>A0A183DFI5</accession>